<name>A0A1H9YPA6_9FIRM</name>
<dbReference type="EMBL" id="FOHN01000002">
    <property type="protein sequence ID" value="SES70320.1"/>
    <property type="molecule type" value="Genomic_DNA"/>
</dbReference>
<protein>
    <submittedName>
        <fullName evidence="1">Uncharacterized protein</fullName>
    </submittedName>
</protein>
<proteinExistence type="predicted"/>
<dbReference type="RefSeq" id="WP_092475543.1">
    <property type="nucleotide sequence ID" value="NZ_FOHN01000002.1"/>
</dbReference>
<evidence type="ECO:0000313" key="2">
    <source>
        <dbReference type="Proteomes" id="UP000199800"/>
    </source>
</evidence>
<dbReference type="Proteomes" id="UP000199800">
    <property type="component" value="Unassembled WGS sequence"/>
</dbReference>
<keyword evidence="2" id="KW-1185">Reference proteome</keyword>
<organism evidence="1 2">
    <name type="scientific">[Clostridium] polysaccharolyticum</name>
    <dbReference type="NCBI Taxonomy" id="29364"/>
    <lineage>
        <taxon>Bacteria</taxon>
        <taxon>Bacillati</taxon>
        <taxon>Bacillota</taxon>
        <taxon>Clostridia</taxon>
        <taxon>Lachnospirales</taxon>
        <taxon>Lachnospiraceae</taxon>
    </lineage>
</organism>
<reference evidence="1 2" key="1">
    <citation type="submission" date="2016-10" db="EMBL/GenBank/DDBJ databases">
        <authorList>
            <person name="de Groot N.N."/>
        </authorList>
    </citation>
    <scope>NUCLEOTIDE SEQUENCE [LARGE SCALE GENOMIC DNA]</scope>
    <source>
        <strain evidence="1 2">DSM 1801</strain>
    </source>
</reference>
<gene>
    <name evidence="1" type="ORF">SAMN04487772_102103</name>
</gene>
<sequence length="116" mass="14030">MKYEYHGILIEEALDDNRLINTLKIEKVHITGHKKQQDRRHLYQVKVSQEQINTLAHHINEDWYLYFWKDNQITVLFPNRQFQFDYLNRDTWTDALNYAHSIGLDEQDMDFSTSGL</sequence>
<accession>A0A1H9YPA6</accession>
<evidence type="ECO:0000313" key="1">
    <source>
        <dbReference type="EMBL" id="SES70320.1"/>
    </source>
</evidence>
<dbReference type="AlphaFoldDB" id="A0A1H9YPA6"/>
<dbReference type="OrthoDB" id="1908381at2"/>